<dbReference type="OrthoDB" id="2517652at2759"/>
<reference evidence="1 2" key="1">
    <citation type="submission" date="2015-08" db="EMBL/GenBank/DDBJ databases">
        <title>Next Generation Sequencing and Analysis of the Genome of Puccinia sorghi L Schw, the Causal Agent of Maize Common Rust.</title>
        <authorList>
            <person name="Rochi L."/>
            <person name="Burguener G."/>
            <person name="Darino M."/>
            <person name="Turjanski A."/>
            <person name="Kreff E."/>
            <person name="Dieguez M.J."/>
            <person name="Sacco F."/>
        </authorList>
    </citation>
    <scope>NUCLEOTIDE SEQUENCE [LARGE SCALE GENOMIC DNA]</scope>
    <source>
        <strain evidence="1 2">RO10H11247</strain>
    </source>
</reference>
<name>A0A0L6V2C7_9BASI</name>
<comment type="caution">
    <text evidence="1">The sequence shown here is derived from an EMBL/GenBank/DDBJ whole genome shotgun (WGS) entry which is preliminary data.</text>
</comment>
<sequence length="106" mass="12231">MWGKTIQSTIDSLLEYTKDEDRTESDPLDTTHIYILLIGGLVRKFYPQSSHCIGDVGEPYLEMDYGPPDLTQWVNGFGHIPHIYPQDFEEHGYIPISKYLQETVPQ</sequence>
<dbReference type="AlphaFoldDB" id="A0A0L6V2C7"/>
<evidence type="ECO:0000313" key="1">
    <source>
        <dbReference type="EMBL" id="KNZ54315.1"/>
    </source>
</evidence>
<proteinExistence type="predicted"/>
<dbReference type="Proteomes" id="UP000037035">
    <property type="component" value="Unassembled WGS sequence"/>
</dbReference>
<feature type="non-terminal residue" evidence="1">
    <location>
        <position position="106"/>
    </location>
</feature>
<accession>A0A0L6V2C7</accession>
<protein>
    <submittedName>
        <fullName evidence="1">Uncharacterized protein</fullName>
    </submittedName>
</protein>
<keyword evidence="2" id="KW-1185">Reference proteome</keyword>
<evidence type="ECO:0000313" key="2">
    <source>
        <dbReference type="Proteomes" id="UP000037035"/>
    </source>
</evidence>
<dbReference type="EMBL" id="LAVV01007924">
    <property type="protein sequence ID" value="KNZ54315.1"/>
    <property type="molecule type" value="Genomic_DNA"/>
</dbReference>
<gene>
    <name evidence="1" type="ORF">VP01_2980g4</name>
</gene>
<organism evidence="1 2">
    <name type="scientific">Puccinia sorghi</name>
    <dbReference type="NCBI Taxonomy" id="27349"/>
    <lineage>
        <taxon>Eukaryota</taxon>
        <taxon>Fungi</taxon>
        <taxon>Dikarya</taxon>
        <taxon>Basidiomycota</taxon>
        <taxon>Pucciniomycotina</taxon>
        <taxon>Pucciniomycetes</taxon>
        <taxon>Pucciniales</taxon>
        <taxon>Pucciniaceae</taxon>
        <taxon>Puccinia</taxon>
    </lineage>
</organism>
<dbReference type="VEuPathDB" id="FungiDB:VP01_2980g4"/>